<dbReference type="Pfam" id="PF00702">
    <property type="entry name" value="Hydrolase"/>
    <property type="match status" value="1"/>
</dbReference>
<dbReference type="SFLD" id="SFLDG01129">
    <property type="entry name" value="C1.5:_HAD__Beta-PGM__Phosphata"/>
    <property type="match status" value="1"/>
</dbReference>
<dbReference type="GO" id="GO:0005829">
    <property type="term" value="C:cytosol"/>
    <property type="evidence" value="ECO:0007669"/>
    <property type="project" value="TreeGrafter"/>
</dbReference>
<name>A0A1E5PT98_9ACTN</name>
<dbReference type="GO" id="GO:0008967">
    <property type="term" value="F:phosphoglycolate phosphatase activity"/>
    <property type="evidence" value="ECO:0007669"/>
    <property type="project" value="TreeGrafter"/>
</dbReference>
<protein>
    <submittedName>
        <fullName evidence="1">Haloacid dehalogenase</fullName>
    </submittedName>
</protein>
<dbReference type="STRING" id="36818.BGK67_16250"/>
<dbReference type="InterPro" id="IPR036412">
    <property type="entry name" value="HAD-like_sf"/>
</dbReference>
<dbReference type="GO" id="GO:0006281">
    <property type="term" value="P:DNA repair"/>
    <property type="evidence" value="ECO:0007669"/>
    <property type="project" value="TreeGrafter"/>
</dbReference>
<reference evidence="1 2" key="1">
    <citation type="submission" date="2016-08" db="EMBL/GenBank/DDBJ databases">
        <title>The complete genome of Streptomyces subrutilus 10-1-1.</title>
        <authorList>
            <person name="Chen X."/>
        </authorList>
    </citation>
    <scope>NUCLEOTIDE SEQUENCE [LARGE SCALE GENOMIC DNA]</scope>
    <source>
        <strain evidence="1 2">10-1-1</strain>
    </source>
</reference>
<evidence type="ECO:0000313" key="1">
    <source>
        <dbReference type="EMBL" id="OEJ32673.1"/>
    </source>
</evidence>
<dbReference type="SUPFAM" id="SSF56784">
    <property type="entry name" value="HAD-like"/>
    <property type="match status" value="1"/>
</dbReference>
<dbReference type="Gene3D" id="1.10.150.240">
    <property type="entry name" value="Putative phosphatase, domain 2"/>
    <property type="match status" value="1"/>
</dbReference>
<organism evidence="1 2">
    <name type="scientific">Streptomyces subrutilus</name>
    <dbReference type="NCBI Taxonomy" id="36818"/>
    <lineage>
        <taxon>Bacteria</taxon>
        <taxon>Bacillati</taxon>
        <taxon>Actinomycetota</taxon>
        <taxon>Actinomycetes</taxon>
        <taxon>Kitasatosporales</taxon>
        <taxon>Streptomycetaceae</taxon>
        <taxon>Streptomyces</taxon>
    </lineage>
</organism>
<evidence type="ECO:0000313" key="2">
    <source>
        <dbReference type="Proteomes" id="UP000095705"/>
    </source>
</evidence>
<dbReference type="InterPro" id="IPR050155">
    <property type="entry name" value="HAD-like_hydrolase_sf"/>
</dbReference>
<dbReference type="NCBIfam" id="TIGR01509">
    <property type="entry name" value="HAD-SF-IA-v3"/>
    <property type="match status" value="1"/>
</dbReference>
<dbReference type="PANTHER" id="PTHR43434">
    <property type="entry name" value="PHOSPHOGLYCOLATE PHOSPHATASE"/>
    <property type="match status" value="1"/>
</dbReference>
<proteinExistence type="predicted"/>
<dbReference type="SFLD" id="SFLDS00003">
    <property type="entry name" value="Haloacid_Dehalogenase"/>
    <property type="match status" value="1"/>
</dbReference>
<gene>
    <name evidence="1" type="ORF">BGK67_16250</name>
</gene>
<dbReference type="Gene3D" id="3.40.50.1000">
    <property type="entry name" value="HAD superfamily/HAD-like"/>
    <property type="match status" value="1"/>
</dbReference>
<dbReference type="Proteomes" id="UP000095705">
    <property type="component" value="Unassembled WGS sequence"/>
</dbReference>
<keyword evidence="2" id="KW-1185">Reference proteome</keyword>
<sequence length="235" mass="23945">MPKQVDVLAAMLGASEAILFDFDGPICDVFRGTPAPKVAEQLASLLSTSAPALAGISRATDDPMEVHRLSQQGGGAVLAAVEAALTAAEIRAVQAAGEPTVGAIEALHAARASGRAVAIVSNNSTECVEEYLTRHGLVDVVHEIVGRPTLRPDLMKPSPHSLLAAASAFGVSPSLTALVGDSVTDVEAARAAGARSIGYANKPRKQSSLAEAGADVVVLSMQDIAHSLAGLNVTK</sequence>
<comment type="caution">
    <text evidence="1">The sequence shown here is derived from an EMBL/GenBank/DDBJ whole genome shotgun (WGS) entry which is preliminary data.</text>
</comment>
<dbReference type="RefSeq" id="WP_069920941.1">
    <property type="nucleotide sequence ID" value="NZ_MEHK01000001.1"/>
</dbReference>
<accession>A0A1E5PT98</accession>
<dbReference type="InterPro" id="IPR006439">
    <property type="entry name" value="HAD-SF_hydro_IA"/>
</dbReference>
<dbReference type="InterPro" id="IPR023198">
    <property type="entry name" value="PGP-like_dom2"/>
</dbReference>
<dbReference type="InterPro" id="IPR023214">
    <property type="entry name" value="HAD_sf"/>
</dbReference>
<dbReference type="PANTHER" id="PTHR43434:SF1">
    <property type="entry name" value="PHOSPHOGLYCOLATE PHOSPHATASE"/>
    <property type="match status" value="1"/>
</dbReference>
<dbReference type="EMBL" id="MEHK01000001">
    <property type="protein sequence ID" value="OEJ32673.1"/>
    <property type="molecule type" value="Genomic_DNA"/>
</dbReference>
<dbReference type="AlphaFoldDB" id="A0A1E5PT98"/>